<name>A0A0A0BDV2_9GAMM</name>
<dbReference type="InterPro" id="IPR050054">
    <property type="entry name" value="UPRTase/APRTase"/>
</dbReference>
<proteinExistence type="inferred from homology"/>
<accession>A0A0A0BDV2</accession>
<dbReference type="EMBL" id="JRQD01000005">
    <property type="protein sequence ID" value="KGM06136.1"/>
    <property type="molecule type" value="Genomic_DNA"/>
</dbReference>
<dbReference type="GO" id="GO:0016208">
    <property type="term" value="F:AMP binding"/>
    <property type="evidence" value="ECO:0007669"/>
    <property type="project" value="TreeGrafter"/>
</dbReference>
<dbReference type="SUPFAM" id="SSF53271">
    <property type="entry name" value="PRTase-like"/>
    <property type="match status" value="1"/>
</dbReference>
<dbReference type="AlphaFoldDB" id="A0A0A0BDV2"/>
<dbReference type="NCBIfam" id="NF002634">
    <property type="entry name" value="PRK02304.1-3"/>
    <property type="match status" value="1"/>
</dbReference>
<evidence type="ECO:0000256" key="7">
    <source>
        <dbReference type="ARBA" id="ARBA00022490"/>
    </source>
</evidence>
<evidence type="ECO:0000256" key="8">
    <source>
        <dbReference type="ARBA" id="ARBA00022676"/>
    </source>
</evidence>
<dbReference type="InterPro" id="IPR000836">
    <property type="entry name" value="PRTase_dom"/>
</dbReference>
<dbReference type="InterPro" id="IPR005764">
    <property type="entry name" value="Ade_phspho_trans"/>
</dbReference>
<keyword evidence="8 11" id="KW-0328">Glycosyltransferase</keyword>
<dbReference type="GO" id="GO:0003999">
    <property type="term" value="F:adenine phosphoribosyltransferase activity"/>
    <property type="evidence" value="ECO:0007669"/>
    <property type="project" value="UniProtKB-UniRule"/>
</dbReference>
<comment type="similarity">
    <text evidence="5 11">Belongs to the purine/pyrimidine phosphoribosyltransferase family.</text>
</comment>
<dbReference type="FunFam" id="3.40.50.2020:FF:000021">
    <property type="entry name" value="Adenine phosphoribosyltransferase"/>
    <property type="match status" value="1"/>
</dbReference>
<dbReference type="HAMAP" id="MF_00004">
    <property type="entry name" value="Aden_phosphoribosyltr"/>
    <property type="match status" value="1"/>
</dbReference>
<evidence type="ECO:0000256" key="9">
    <source>
        <dbReference type="ARBA" id="ARBA00022679"/>
    </source>
</evidence>
<gene>
    <name evidence="11" type="primary">apt</name>
    <name evidence="13" type="ORF">LP43_2009</name>
</gene>
<dbReference type="NCBIfam" id="TIGR01090">
    <property type="entry name" value="apt"/>
    <property type="match status" value="1"/>
</dbReference>
<dbReference type="STRING" id="392484.LP43_2009"/>
<dbReference type="RefSeq" id="WP_036314762.1">
    <property type="nucleotide sequence ID" value="NZ_JRQD01000005.1"/>
</dbReference>
<comment type="subcellular location">
    <subcellularLocation>
        <location evidence="3 11">Cytoplasm</location>
    </subcellularLocation>
</comment>
<dbReference type="PANTHER" id="PTHR32315">
    <property type="entry name" value="ADENINE PHOSPHORIBOSYLTRANSFERASE"/>
    <property type="match status" value="1"/>
</dbReference>
<dbReference type="GO" id="GO:0006166">
    <property type="term" value="P:purine ribonucleoside salvage"/>
    <property type="evidence" value="ECO:0007669"/>
    <property type="project" value="UniProtKB-UniRule"/>
</dbReference>
<evidence type="ECO:0000256" key="6">
    <source>
        <dbReference type="ARBA" id="ARBA00011893"/>
    </source>
</evidence>
<dbReference type="Gene3D" id="3.40.50.2020">
    <property type="match status" value="1"/>
</dbReference>
<evidence type="ECO:0000256" key="4">
    <source>
        <dbReference type="ARBA" id="ARBA00004659"/>
    </source>
</evidence>
<dbReference type="Proteomes" id="UP000029999">
    <property type="component" value="Unassembled WGS sequence"/>
</dbReference>
<keyword evidence="7 11" id="KW-0963">Cytoplasm</keyword>
<evidence type="ECO:0000256" key="2">
    <source>
        <dbReference type="ARBA" id="ARBA00003968"/>
    </source>
</evidence>
<organism evidence="13 14">
    <name type="scientific">Methylophaga thiooxydans</name>
    <dbReference type="NCBI Taxonomy" id="392484"/>
    <lineage>
        <taxon>Bacteria</taxon>
        <taxon>Pseudomonadati</taxon>
        <taxon>Pseudomonadota</taxon>
        <taxon>Gammaproteobacteria</taxon>
        <taxon>Thiotrichales</taxon>
        <taxon>Piscirickettsiaceae</taxon>
        <taxon>Methylophaga</taxon>
    </lineage>
</organism>
<dbReference type="Pfam" id="PF00156">
    <property type="entry name" value="Pribosyltran"/>
    <property type="match status" value="1"/>
</dbReference>
<evidence type="ECO:0000313" key="14">
    <source>
        <dbReference type="Proteomes" id="UP000029999"/>
    </source>
</evidence>
<dbReference type="NCBIfam" id="NF002636">
    <property type="entry name" value="PRK02304.1-5"/>
    <property type="match status" value="1"/>
</dbReference>
<feature type="domain" description="Phosphoribosyltransferase" evidence="12">
    <location>
        <begin position="46"/>
        <end position="149"/>
    </location>
</feature>
<evidence type="ECO:0000256" key="1">
    <source>
        <dbReference type="ARBA" id="ARBA00000868"/>
    </source>
</evidence>
<evidence type="ECO:0000256" key="11">
    <source>
        <dbReference type="HAMAP-Rule" id="MF_00004"/>
    </source>
</evidence>
<keyword evidence="10 11" id="KW-0660">Purine salvage</keyword>
<sequence>MENLKTKIRDITDFPKPGINFKDITPLVQDPKTLRSCVEKLIGPYTNTQITAVAGMEARGFIFGSLAAWELGVGFIPLRKPGKLPYDVQKVDYDLEYGQASLEAHIDAVNPGDNILLIDDVLATGGTAKASCELIEMLGGNIIACAFVMELGFLNGRQQLVDYPVHTLLTY</sequence>
<comment type="function">
    <text evidence="2 11">Catalyzes a salvage reaction resulting in the formation of AMP, that is energically less costly than de novo synthesis.</text>
</comment>
<dbReference type="GO" id="GO:0005737">
    <property type="term" value="C:cytoplasm"/>
    <property type="evidence" value="ECO:0007669"/>
    <property type="project" value="UniProtKB-SubCell"/>
</dbReference>
<comment type="pathway">
    <text evidence="4 11">Purine metabolism; AMP biosynthesis via salvage pathway; AMP from adenine: step 1/1.</text>
</comment>
<dbReference type="InterPro" id="IPR029057">
    <property type="entry name" value="PRTase-like"/>
</dbReference>
<dbReference type="PANTHER" id="PTHR32315:SF3">
    <property type="entry name" value="ADENINE PHOSPHORIBOSYLTRANSFERASE"/>
    <property type="match status" value="1"/>
</dbReference>
<evidence type="ECO:0000259" key="12">
    <source>
        <dbReference type="Pfam" id="PF00156"/>
    </source>
</evidence>
<dbReference type="GO" id="GO:0006168">
    <property type="term" value="P:adenine salvage"/>
    <property type="evidence" value="ECO:0007669"/>
    <property type="project" value="InterPro"/>
</dbReference>
<dbReference type="CDD" id="cd06223">
    <property type="entry name" value="PRTases_typeI"/>
    <property type="match status" value="1"/>
</dbReference>
<comment type="subunit">
    <text evidence="11">Homodimer.</text>
</comment>
<reference evidence="13 14" key="1">
    <citation type="submission" date="2014-09" db="EMBL/GenBank/DDBJ databases">
        <authorList>
            <person name="Grob C."/>
            <person name="Taubert M."/>
            <person name="Howat A.M."/>
            <person name="Burns O.J."/>
            <person name="Dixon J.L."/>
            <person name="Chen Y."/>
            <person name="Murrell J.C."/>
        </authorList>
    </citation>
    <scope>NUCLEOTIDE SEQUENCE [LARGE SCALE GENOMIC DNA]</scope>
    <source>
        <strain evidence="13">L4</strain>
    </source>
</reference>
<evidence type="ECO:0000256" key="5">
    <source>
        <dbReference type="ARBA" id="ARBA00008391"/>
    </source>
</evidence>
<evidence type="ECO:0000256" key="3">
    <source>
        <dbReference type="ARBA" id="ARBA00004496"/>
    </source>
</evidence>
<comment type="caution">
    <text evidence="13">The sequence shown here is derived from an EMBL/GenBank/DDBJ whole genome shotgun (WGS) entry which is preliminary data.</text>
</comment>
<dbReference type="GO" id="GO:0044209">
    <property type="term" value="P:AMP salvage"/>
    <property type="evidence" value="ECO:0007669"/>
    <property type="project" value="UniProtKB-UniRule"/>
</dbReference>
<keyword evidence="9 11" id="KW-0808">Transferase</keyword>
<evidence type="ECO:0000256" key="10">
    <source>
        <dbReference type="ARBA" id="ARBA00022726"/>
    </source>
</evidence>
<dbReference type="EC" id="2.4.2.7" evidence="6 11"/>
<evidence type="ECO:0000313" key="13">
    <source>
        <dbReference type="EMBL" id="KGM06136.1"/>
    </source>
</evidence>
<dbReference type="GO" id="GO:0002055">
    <property type="term" value="F:adenine binding"/>
    <property type="evidence" value="ECO:0007669"/>
    <property type="project" value="TreeGrafter"/>
</dbReference>
<comment type="catalytic activity">
    <reaction evidence="1 11">
        <text>AMP + diphosphate = 5-phospho-alpha-D-ribose 1-diphosphate + adenine</text>
        <dbReference type="Rhea" id="RHEA:16609"/>
        <dbReference type="ChEBI" id="CHEBI:16708"/>
        <dbReference type="ChEBI" id="CHEBI:33019"/>
        <dbReference type="ChEBI" id="CHEBI:58017"/>
        <dbReference type="ChEBI" id="CHEBI:456215"/>
        <dbReference type="EC" id="2.4.2.7"/>
    </reaction>
</comment>
<protein>
    <recommendedName>
        <fullName evidence="6 11">Adenine phosphoribosyltransferase</fullName>
        <shortName evidence="11">APRT</shortName>
        <ecNumber evidence="6 11">2.4.2.7</ecNumber>
    </recommendedName>
</protein>
<dbReference type="UniPathway" id="UPA00588">
    <property type="reaction ID" value="UER00646"/>
</dbReference>